<keyword evidence="1" id="KW-0812">Transmembrane</keyword>
<proteinExistence type="predicted"/>
<keyword evidence="1" id="KW-1133">Transmembrane helix</keyword>
<geneLocation type="mitochondrion" evidence="2"/>
<feature type="transmembrane region" description="Helical" evidence="1">
    <location>
        <begin position="206"/>
        <end position="223"/>
    </location>
</feature>
<feature type="transmembrane region" description="Helical" evidence="1">
    <location>
        <begin position="77"/>
        <end position="97"/>
    </location>
</feature>
<organism evidence="2">
    <name type="scientific">Pylaiella littoralis</name>
    <name type="common">Seaweed</name>
    <name type="synonym">Conferva littoralis</name>
    <dbReference type="NCBI Taxonomy" id="2885"/>
    <lineage>
        <taxon>Eukaryota</taxon>
        <taxon>Sar</taxon>
        <taxon>Stramenopiles</taxon>
        <taxon>Ochrophyta</taxon>
        <taxon>PX clade</taxon>
        <taxon>Phaeophyceae</taxon>
        <taxon>Ectocarpales</taxon>
        <taxon>Acinetosporaceae</taxon>
        <taxon>Pylaiella</taxon>
    </lineage>
</organism>
<evidence type="ECO:0000313" key="2">
    <source>
        <dbReference type="EMBL" id="CAC50869.1"/>
    </source>
</evidence>
<keyword evidence="2" id="KW-0496">Mitochondrion</keyword>
<dbReference type="RefSeq" id="NP_150428.1">
    <property type="nucleotide sequence ID" value="NC_003055.1"/>
</dbReference>
<feature type="transmembrane region" description="Helical" evidence="1">
    <location>
        <begin position="7"/>
        <end position="28"/>
    </location>
</feature>
<sequence length="224" mass="26091">MYSLHVAIAYYIVNLVFNGTHFFIPFKAKYAWYWKLFYINNLHHYSELFRNTVCLFFEKCFLLLLRHFKLKKTPFLFCSWLFCGTFLFVSTELGLLICDFFSPDKLVSVGLDQYIRSGGDPNEYPISELYRYVYNCGEPNEFISAELERYILNGGDPFKFPEWLLDRYELDGGYLGDVQKISQGQPGVQTEKTPELNDSNSFTPKFVFSVIFIGAIFIVGCSVN</sequence>
<name>Q94YY7_PYLLI</name>
<evidence type="ECO:0000256" key="1">
    <source>
        <dbReference type="SAM" id="Phobius"/>
    </source>
</evidence>
<keyword evidence="1" id="KW-0472">Membrane</keyword>
<protein>
    <submittedName>
        <fullName evidence="2">Uncharacterized protein</fullName>
    </submittedName>
</protein>
<gene>
    <name evidence="2" type="primary">orf224</name>
</gene>
<dbReference type="EMBL" id="AJ277126">
    <property type="protein sequence ID" value="CAC50869.1"/>
    <property type="molecule type" value="Genomic_DNA"/>
</dbReference>
<reference evidence="2" key="1">
    <citation type="journal article" date="2001" name="J. Mol. Evol.">
        <title>The complete sequence of a brown algal mitochondrial genome, the ectocarpale Pylaiella littoralis (L.) Kjellm.</title>
        <authorList>
            <person name="Oudot M.P."/>
            <person name="Fontaine J.M."/>
            <person name="Rousvoal S."/>
            <person name="Kloareg B."/>
            <person name="Loiseaux-de Goer S."/>
        </authorList>
    </citation>
    <scope>NUCLEOTIDE SEQUENCE</scope>
</reference>
<dbReference type="GeneID" id="803740"/>
<dbReference type="AlphaFoldDB" id="Q94YY7"/>
<accession>Q94YY7</accession>